<dbReference type="KEGG" id="bbae:FRD01_21360"/>
<evidence type="ECO:0000256" key="6">
    <source>
        <dbReference type="ARBA" id="ARBA00022829"/>
    </source>
</evidence>
<evidence type="ECO:0000256" key="2">
    <source>
        <dbReference type="ARBA" id="ARBA00010450"/>
    </source>
</evidence>
<reference evidence="14 15" key="1">
    <citation type="submission" date="2019-08" db="EMBL/GenBank/DDBJ databases">
        <authorList>
            <person name="Liang Q."/>
        </authorList>
    </citation>
    <scope>NUCLEOTIDE SEQUENCE [LARGE SCALE GENOMIC DNA]</scope>
    <source>
        <strain evidence="14 15">V1718</strain>
    </source>
</reference>
<dbReference type="GO" id="GO:0007059">
    <property type="term" value="P:chromosome segregation"/>
    <property type="evidence" value="ECO:0007669"/>
    <property type="project" value="UniProtKB-UniRule"/>
</dbReference>
<keyword evidence="9 11" id="KW-0233">DNA recombination</keyword>
<dbReference type="HAMAP" id="MF_01807">
    <property type="entry name" value="Recomb_XerD"/>
    <property type="match status" value="1"/>
</dbReference>
<dbReference type="AlphaFoldDB" id="A0A5B8XWT1"/>
<dbReference type="InterPro" id="IPR044068">
    <property type="entry name" value="CB"/>
</dbReference>
<dbReference type="PROSITE" id="PS51898">
    <property type="entry name" value="TYR_RECOMBINASE"/>
    <property type="match status" value="1"/>
</dbReference>
<dbReference type="GO" id="GO:0006313">
    <property type="term" value="P:DNA transposition"/>
    <property type="evidence" value="ECO:0007669"/>
    <property type="project" value="UniProtKB-UniRule"/>
</dbReference>
<feature type="active site" evidence="11">
    <location>
        <position position="242"/>
    </location>
</feature>
<evidence type="ECO:0000256" key="4">
    <source>
        <dbReference type="ARBA" id="ARBA00022490"/>
    </source>
</evidence>
<keyword evidence="7 11" id="KW-0229">DNA integration</keyword>
<comment type="subcellular location">
    <subcellularLocation>
        <location evidence="1 11">Cytoplasm</location>
    </subcellularLocation>
</comment>
<dbReference type="Proteomes" id="UP000321595">
    <property type="component" value="Chromosome"/>
</dbReference>
<evidence type="ECO:0000256" key="5">
    <source>
        <dbReference type="ARBA" id="ARBA00022618"/>
    </source>
</evidence>
<dbReference type="OrthoDB" id="9801717at2"/>
<dbReference type="EMBL" id="CP042467">
    <property type="protein sequence ID" value="QED30382.1"/>
    <property type="molecule type" value="Genomic_DNA"/>
</dbReference>
<dbReference type="Pfam" id="PF02899">
    <property type="entry name" value="Phage_int_SAM_1"/>
    <property type="match status" value="1"/>
</dbReference>
<evidence type="ECO:0000256" key="8">
    <source>
        <dbReference type="ARBA" id="ARBA00023125"/>
    </source>
</evidence>
<feature type="active site" evidence="11">
    <location>
        <position position="167"/>
    </location>
</feature>
<dbReference type="GO" id="GO:0051301">
    <property type="term" value="P:cell division"/>
    <property type="evidence" value="ECO:0007669"/>
    <property type="project" value="UniProtKB-KW"/>
</dbReference>
<dbReference type="GO" id="GO:0003677">
    <property type="term" value="F:DNA binding"/>
    <property type="evidence" value="ECO:0007669"/>
    <property type="project" value="UniProtKB-UniRule"/>
</dbReference>
<feature type="active site" evidence="11">
    <location>
        <position position="268"/>
    </location>
</feature>
<dbReference type="SUPFAM" id="SSF56349">
    <property type="entry name" value="DNA breaking-rejoining enzymes"/>
    <property type="match status" value="1"/>
</dbReference>
<evidence type="ECO:0000256" key="9">
    <source>
        <dbReference type="ARBA" id="ARBA00023172"/>
    </source>
</evidence>
<dbReference type="HAMAP" id="MF_01808">
    <property type="entry name" value="Recomb_XerC_XerD"/>
    <property type="match status" value="1"/>
</dbReference>
<gene>
    <name evidence="11 14" type="primary">xerD</name>
    <name evidence="14" type="ORF">FRD01_21360</name>
</gene>
<dbReference type="NCBIfam" id="NF040815">
    <property type="entry name" value="recomb_XerA_Arch"/>
    <property type="match status" value="1"/>
</dbReference>
<dbReference type="Gene3D" id="1.10.150.130">
    <property type="match status" value="1"/>
</dbReference>
<dbReference type="InterPro" id="IPR013762">
    <property type="entry name" value="Integrase-like_cat_sf"/>
</dbReference>
<evidence type="ECO:0000313" key="15">
    <source>
        <dbReference type="Proteomes" id="UP000321595"/>
    </source>
</evidence>
<dbReference type="CDD" id="cd00798">
    <property type="entry name" value="INT_XerDC_C"/>
    <property type="match status" value="1"/>
</dbReference>
<feature type="active site" description="O-(3'-phospho-DNA)-tyrosine intermediate" evidence="11">
    <location>
        <position position="277"/>
    </location>
</feature>
<accession>A0A5B8XWT1</accession>
<dbReference type="InterPro" id="IPR004107">
    <property type="entry name" value="Integrase_SAM-like_N"/>
</dbReference>
<dbReference type="GO" id="GO:0009037">
    <property type="term" value="F:tyrosine-based site-specific recombinase activity"/>
    <property type="evidence" value="ECO:0007669"/>
    <property type="project" value="UniProtKB-UniRule"/>
</dbReference>
<feature type="active site" evidence="11">
    <location>
        <position position="245"/>
    </location>
</feature>
<dbReference type="InterPro" id="IPR023009">
    <property type="entry name" value="Tyrosine_recombinase_XerC/XerD"/>
</dbReference>
<dbReference type="Gene3D" id="1.10.443.10">
    <property type="entry name" value="Intergrase catalytic core"/>
    <property type="match status" value="1"/>
</dbReference>
<sequence>MDDAIDNFIFHLRAERNLAKNSVQAYSRDLASFAECVQDKAPSEIAPDDITAFMAQQLDEGISSRSLARKLSAIRGLFKFLRVSGDIKRDPTKLVDSPRYGKRIPEVLTLDEVESLLAAPDRSVPEGLRDHAMLETLYATGLRVSELVNLQQRELDTRAGIVRVVGKGGKQRIVPVGQMALEALDSYVSTARGTLLASSGGPGSTPYLFVTRRGGPMTRQNFWKRLMGYVEKCEIEKDVSPHKLRHSFATHLLERGADLRILQTMLGHADIGTTQIYTHVAQARLKQLHVDFHPRA</sequence>
<dbReference type="PANTHER" id="PTHR30349">
    <property type="entry name" value="PHAGE INTEGRASE-RELATED"/>
    <property type="match status" value="1"/>
</dbReference>
<protein>
    <recommendedName>
        <fullName evidence="3 11">Tyrosine recombinase XerD</fullName>
    </recommendedName>
</protein>
<dbReference type="InterPro" id="IPR011932">
    <property type="entry name" value="Recomb_XerD"/>
</dbReference>
<keyword evidence="5 11" id="KW-0132">Cell division</keyword>
<dbReference type="GO" id="GO:0005737">
    <property type="term" value="C:cytoplasm"/>
    <property type="evidence" value="ECO:0007669"/>
    <property type="project" value="UniProtKB-SubCell"/>
</dbReference>
<evidence type="ECO:0000256" key="1">
    <source>
        <dbReference type="ARBA" id="ARBA00004496"/>
    </source>
</evidence>
<evidence type="ECO:0000256" key="7">
    <source>
        <dbReference type="ARBA" id="ARBA00022908"/>
    </source>
</evidence>
<dbReference type="InterPro" id="IPR011010">
    <property type="entry name" value="DNA_brk_join_enz"/>
</dbReference>
<dbReference type="InterPro" id="IPR002104">
    <property type="entry name" value="Integrase_catalytic"/>
</dbReference>
<keyword evidence="8 11" id="KW-0238">DNA-binding</keyword>
<evidence type="ECO:0000313" key="14">
    <source>
        <dbReference type="EMBL" id="QED30382.1"/>
    </source>
</evidence>
<name>A0A5B8XWT1_9DELT</name>
<keyword evidence="4 11" id="KW-0963">Cytoplasm</keyword>
<dbReference type="InterPro" id="IPR050090">
    <property type="entry name" value="Tyrosine_recombinase_XerCD"/>
</dbReference>
<feature type="domain" description="Core-binding (CB)" evidence="13">
    <location>
        <begin position="1"/>
        <end position="82"/>
    </location>
</feature>
<keyword evidence="6 11" id="KW-0159">Chromosome partition</keyword>
<evidence type="ECO:0000256" key="11">
    <source>
        <dbReference type="HAMAP-Rule" id="MF_01807"/>
    </source>
</evidence>
<comment type="similarity">
    <text evidence="2 11">Belongs to the 'phage' integrase family. XerD subfamily.</text>
</comment>
<evidence type="ECO:0000259" key="13">
    <source>
        <dbReference type="PROSITE" id="PS51900"/>
    </source>
</evidence>
<feature type="domain" description="Tyr recombinase" evidence="12">
    <location>
        <begin position="103"/>
        <end position="290"/>
    </location>
</feature>
<evidence type="ECO:0000256" key="10">
    <source>
        <dbReference type="ARBA" id="ARBA00023306"/>
    </source>
</evidence>
<organism evidence="14 15">
    <name type="scientific">Microvenator marinus</name>
    <dbReference type="NCBI Taxonomy" id="2600177"/>
    <lineage>
        <taxon>Bacteria</taxon>
        <taxon>Deltaproteobacteria</taxon>
        <taxon>Bradymonadales</taxon>
        <taxon>Microvenatoraceae</taxon>
        <taxon>Microvenator</taxon>
    </lineage>
</organism>
<keyword evidence="10 11" id="KW-0131">Cell cycle</keyword>
<proteinExistence type="inferred from homology"/>
<dbReference type="NCBIfam" id="NF001399">
    <property type="entry name" value="PRK00283.1"/>
    <property type="match status" value="1"/>
</dbReference>
<evidence type="ECO:0000259" key="12">
    <source>
        <dbReference type="PROSITE" id="PS51898"/>
    </source>
</evidence>
<dbReference type="PROSITE" id="PS51900">
    <property type="entry name" value="CB"/>
    <property type="match status" value="1"/>
</dbReference>
<comment type="function">
    <text evidence="11">Site-specific tyrosine recombinase, which acts by catalyzing the cutting and rejoining of the recombining DNA molecules. The XerC-XerD complex is essential to convert dimers of the bacterial chromosome into monomers to permit their segregation at cell division. It also contributes to the segregational stability of plasmids.</text>
</comment>
<feature type="active site" evidence="11">
    <location>
        <position position="143"/>
    </location>
</feature>
<keyword evidence="15" id="KW-1185">Reference proteome</keyword>
<dbReference type="InterPro" id="IPR010998">
    <property type="entry name" value="Integrase_recombinase_N"/>
</dbReference>
<dbReference type="NCBIfam" id="TIGR02225">
    <property type="entry name" value="recomb_XerD"/>
    <property type="match status" value="1"/>
</dbReference>
<evidence type="ECO:0000256" key="3">
    <source>
        <dbReference type="ARBA" id="ARBA00015810"/>
    </source>
</evidence>
<dbReference type="Pfam" id="PF00589">
    <property type="entry name" value="Phage_integrase"/>
    <property type="match status" value="1"/>
</dbReference>
<comment type="subunit">
    <text evidence="11">Forms a cyclic heterotetrameric complex composed of two molecules of XerC and two molecules of XerD.</text>
</comment>
<dbReference type="PANTHER" id="PTHR30349:SF81">
    <property type="entry name" value="TYROSINE RECOMBINASE XERC"/>
    <property type="match status" value="1"/>
</dbReference>